<dbReference type="SUPFAM" id="SSF53474">
    <property type="entry name" value="alpha/beta-Hydrolases"/>
    <property type="match status" value="1"/>
</dbReference>
<dbReference type="RefSeq" id="WP_132879290.1">
    <property type="nucleotide sequence ID" value="NZ_SLXQ01000012.1"/>
</dbReference>
<dbReference type="InterPro" id="IPR029058">
    <property type="entry name" value="AB_hydrolase_fold"/>
</dbReference>
<keyword evidence="1" id="KW-0732">Signal</keyword>
<dbReference type="Proteomes" id="UP000294911">
    <property type="component" value="Unassembled WGS sequence"/>
</dbReference>
<feature type="signal peptide" evidence="1">
    <location>
        <begin position="1"/>
        <end position="31"/>
    </location>
</feature>
<dbReference type="GO" id="GO:0003824">
    <property type="term" value="F:catalytic activity"/>
    <property type="evidence" value="ECO:0007669"/>
    <property type="project" value="UniProtKB-ARBA"/>
</dbReference>
<dbReference type="Pfam" id="PF00561">
    <property type="entry name" value="Abhydrolase_1"/>
    <property type="match status" value="1"/>
</dbReference>
<dbReference type="AlphaFoldDB" id="A0A4R2QE31"/>
<accession>A0A4R2QE31</accession>
<comment type="caution">
    <text evidence="3">The sequence shown here is derived from an EMBL/GenBank/DDBJ whole genome shotgun (WGS) entry which is preliminary data.</text>
</comment>
<name>A0A4R2QE31_9PSEU</name>
<reference evidence="3 4" key="1">
    <citation type="submission" date="2019-03" db="EMBL/GenBank/DDBJ databases">
        <title>Genomic Encyclopedia of Type Strains, Phase IV (KMG-IV): sequencing the most valuable type-strain genomes for metagenomic binning, comparative biology and taxonomic classification.</title>
        <authorList>
            <person name="Goeker M."/>
        </authorList>
    </citation>
    <scope>NUCLEOTIDE SEQUENCE [LARGE SCALE GENOMIC DNA]</scope>
    <source>
        <strain evidence="3 4">DSM 45765</strain>
    </source>
</reference>
<sequence>MRFTTARRAAAMTAAALGVIAMMTVTGAASAQPAPAAKADSKAAAVSSGGGYNNWNCKPTKERPNPTIVMHGGGGNPHGHMGTLGASLAARGFCTFLPLYGEIVNDVPLGAWVDLESQADELTDYIDKVLAATGAEKVNLVGDSTGAFQSLYIPKVRGYADKVAKVVAISPPTRGLSESSLMKLANQLGITSAVKEILDGIGWENAVDLAYGAEAIEKLNDGPIAQPGVDYTIIASKTDEIVNPIETSFVRESGVDNIVTQDGCPINIDGHIAIVYNPRTWALVGNALDTNKQTIVPCIVGFPV</sequence>
<dbReference type="Gene3D" id="3.40.50.1820">
    <property type="entry name" value="alpha/beta hydrolase"/>
    <property type="match status" value="1"/>
</dbReference>
<evidence type="ECO:0000313" key="4">
    <source>
        <dbReference type="Proteomes" id="UP000294911"/>
    </source>
</evidence>
<evidence type="ECO:0000256" key="1">
    <source>
        <dbReference type="SAM" id="SignalP"/>
    </source>
</evidence>
<dbReference type="EMBL" id="SLXQ01000012">
    <property type="protein sequence ID" value="TCP47332.1"/>
    <property type="molecule type" value="Genomic_DNA"/>
</dbReference>
<evidence type="ECO:0000313" key="3">
    <source>
        <dbReference type="EMBL" id="TCP47332.1"/>
    </source>
</evidence>
<organism evidence="3 4">
    <name type="scientific">Tamaricihabitans halophyticus</name>
    <dbReference type="NCBI Taxonomy" id="1262583"/>
    <lineage>
        <taxon>Bacteria</taxon>
        <taxon>Bacillati</taxon>
        <taxon>Actinomycetota</taxon>
        <taxon>Actinomycetes</taxon>
        <taxon>Pseudonocardiales</taxon>
        <taxon>Pseudonocardiaceae</taxon>
        <taxon>Tamaricihabitans</taxon>
    </lineage>
</organism>
<protein>
    <recommendedName>
        <fullName evidence="2">AB hydrolase-1 domain-containing protein</fullName>
    </recommendedName>
</protein>
<proteinExistence type="predicted"/>
<feature type="chain" id="PRO_5038580526" description="AB hydrolase-1 domain-containing protein" evidence="1">
    <location>
        <begin position="32"/>
        <end position="304"/>
    </location>
</feature>
<dbReference type="OrthoDB" id="8871309at2"/>
<evidence type="ECO:0000259" key="2">
    <source>
        <dbReference type="Pfam" id="PF00561"/>
    </source>
</evidence>
<gene>
    <name evidence="3" type="ORF">EV191_112128</name>
</gene>
<feature type="domain" description="AB hydrolase-1" evidence="2">
    <location>
        <begin position="68"/>
        <end position="176"/>
    </location>
</feature>
<dbReference type="InterPro" id="IPR000073">
    <property type="entry name" value="AB_hydrolase_1"/>
</dbReference>
<keyword evidence="4" id="KW-1185">Reference proteome</keyword>